<sequence length="618" mass="68918">MTSRRRFLRNASALLLATVAAPAMAAPATSLEITTPMAPPEWALLERALLRANAEACEAFFARYFDERGFLLAVERWGANDGPDDAIENVNDWPHLHALGASDRLLELSKKAYEGNVRQYTLARTKDVPFAREGMYYKEFPVMTDWQHLSEGLSVFNLLGLSDPRDARYRDRVKRFSGFYMNEDPGAPNYDPRHKIIRSMITGSRGPMLRKATPLDWAGDPFNVGDFFMEHGERSYEETLHHYDEYTDVIGDGPLNLQVTSLVLNAYMLDHEPKYRDWLLGYVDAWVERAQANGGVLPSNIGLDGRIGGATGGKWWGGVYGWGFSPVVPQTGKREDRNRVPRAIVGFMNAYLLTGDDKYLEVWRRQADVINAQKKVIDGKVHTPRMYGDKGWYGYAPGDYRINGLEIWYLSMRASDRARAAEHPWLAFLDGKDPDFPVRILRKDLEQVRARAQAQRDDRSTPDTRLADAALDINPASANALIHLMQGGIHIARPPWSPTSPAQGGALLYARLRYFDPERRRAGVPEDVAALVETLSDEGASVILVNTNPVQARTVTVQGGGYGEHQVLSVAADDGAPVLVDASAFTVRLAAGAGARLVLKMKRHVNPPTLSFPWDRAI</sequence>
<evidence type="ECO:0000313" key="3">
    <source>
        <dbReference type="Proteomes" id="UP001262754"/>
    </source>
</evidence>
<organism evidence="2 3">
    <name type="scientific">Caulobacter rhizosphaerae</name>
    <dbReference type="NCBI Taxonomy" id="2010972"/>
    <lineage>
        <taxon>Bacteria</taxon>
        <taxon>Pseudomonadati</taxon>
        <taxon>Pseudomonadota</taxon>
        <taxon>Alphaproteobacteria</taxon>
        <taxon>Caulobacterales</taxon>
        <taxon>Caulobacteraceae</taxon>
        <taxon>Caulobacter</taxon>
    </lineage>
</organism>
<dbReference type="PROSITE" id="PS51318">
    <property type="entry name" value="TAT"/>
    <property type="match status" value="1"/>
</dbReference>
<dbReference type="SUPFAM" id="SSF48208">
    <property type="entry name" value="Six-hairpin glycosidases"/>
    <property type="match status" value="1"/>
</dbReference>
<dbReference type="InterPro" id="IPR058347">
    <property type="entry name" value="DUF8034"/>
</dbReference>
<protein>
    <submittedName>
        <fullName evidence="2">Uncharacterized protein</fullName>
    </submittedName>
</protein>
<dbReference type="Pfam" id="PF26099">
    <property type="entry name" value="DUF8034"/>
    <property type="match status" value="2"/>
</dbReference>
<evidence type="ECO:0000313" key="2">
    <source>
        <dbReference type="EMBL" id="MDR6532870.1"/>
    </source>
</evidence>
<proteinExistence type="predicted"/>
<comment type="caution">
    <text evidence="2">The sequence shown here is derived from an EMBL/GenBank/DDBJ whole genome shotgun (WGS) entry which is preliminary data.</text>
</comment>
<reference evidence="2 3" key="1">
    <citation type="submission" date="2023-07" db="EMBL/GenBank/DDBJ databases">
        <title>Sorghum-associated microbial communities from plants grown in Nebraska, USA.</title>
        <authorList>
            <person name="Schachtman D."/>
        </authorList>
    </citation>
    <scope>NUCLEOTIDE SEQUENCE [LARGE SCALE GENOMIC DNA]</scope>
    <source>
        <strain evidence="2 3">DS2154</strain>
    </source>
</reference>
<feature type="chain" id="PRO_5045528299" evidence="1">
    <location>
        <begin position="26"/>
        <end position="618"/>
    </location>
</feature>
<feature type="signal peptide" evidence="1">
    <location>
        <begin position="1"/>
        <end position="25"/>
    </location>
</feature>
<keyword evidence="3" id="KW-1185">Reference proteome</keyword>
<gene>
    <name evidence="2" type="ORF">J2800_003630</name>
</gene>
<keyword evidence="1" id="KW-0732">Signal</keyword>
<dbReference type="RefSeq" id="WP_310033531.1">
    <property type="nucleotide sequence ID" value="NZ_JAVDRL010000010.1"/>
</dbReference>
<dbReference type="EMBL" id="JAVDRL010000010">
    <property type="protein sequence ID" value="MDR6532870.1"/>
    <property type="molecule type" value="Genomic_DNA"/>
</dbReference>
<name>A0ABU1N342_9CAUL</name>
<dbReference type="Proteomes" id="UP001262754">
    <property type="component" value="Unassembled WGS sequence"/>
</dbReference>
<dbReference type="InterPro" id="IPR008928">
    <property type="entry name" value="6-hairpin_glycosidase_sf"/>
</dbReference>
<dbReference type="InterPro" id="IPR006311">
    <property type="entry name" value="TAT_signal"/>
</dbReference>
<evidence type="ECO:0000256" key="1">
    <source>
        <dbReference type="SAM" id="SignalP"/>
    </source>
</evidence>
<accession>A0ABU1N342</accession>